<gene>
    <name evidence="2" type="ORF">HHL09_16015</name>
</gene>
<evidence type="ECO:0000313" key="2">
    <source>
        <dbReference type="EMBL" id="QJE97230.1"/>
    </source>
</evidence>
<proteinExistence type="predicted"/>
<dbReference type="Proteomes" id="UP000501812">
    <property type="component" value="Chromosome"/>
</dbReference>
<evidence type="ECO:0000259" key="1">
    <source>
        <dbReference type="PROSITE" id="PS51819"/>
    </source>
</evidence>
<dbReference type="Pfam" id="PF00903">
    <property type="entry name" value="Glyoxalase"/>
    <property type="match status" value="1"/>
</dbReference>
<keyword evidence="3" id="KW-1185">Reference proteome</keyword>
<feature type="domain" description="VOC" evidence="1">
    <location>
        <begin position="4"/>
        <end position="122"/>
    </location>
</feature>
<dbReference type="KEGG" id="luo:HHL09_16015"/>
<dbReference type="PANTHER" id="PTHR35006:SF2">
    <property type="entry name" value="GLYOXALASE FAMILY PROTEIN (AFU_ORTHOLOGUE AFUA_5G14830)"/>
    <property type="match status" value="1"/>
</dbReference>
<evidence type="ECO:0000313" key="3">
    <source>
        <dbReference type="Proteomes" id="UP000501812"/>
    </source>
</evidence>
<reference evidence="2 3" key="1">
    <citation type="submission" date="2020-04" db="EMBL/GenBank/DDBJ databases">
        <title>Luteolibacter sp. G-1-1-1 isolated from soil.</title>
        <authorList>
            <person name="Dahal R.H."/>
        </authorList>
    </citation>
    <scope>NUCLEOTIDE SEQUENCE [LARGE SCALE GENOMIC DNA]</scope>
    <source>
        <strain evidence="2 3">G-1-1-1</strain>
    </source>
</reference>
<accession>A0A858RM15</accession>
<dbReference type="SUPFAM" id="SSF54593">
    <property type="entry name" value="Glyoxalase/Bleomycin resistance protein/Dihydroxybiphenyl dioxygenase"/>
    <property type="match status" value="1"/>
</dbReference>
<dbReference type="EMBL" id="CP051774">
    <property type="protein sequence ID" value="QJE97230.1"/>
    <property type="molecule type" value="Genomic_DNA"/>
</dbReference>
<organism evidence="2 3">
    <name type="scientific">Luteolibacter luteus</name>
    <dbReference type="NCBI Taxonomy" id="2728835"/>
    <lineage>
        <taxon>Bacteria</taxon>
        <taxon>Pseudomonadati</taxon>
        <taxon>Verrucomicrobiota</taxon>
        <taxon>Verrucomicrobiia</taxon>
        <taxon>Verrucomicrobiales</taxon>
        <taxon>Verrucomicrobiaceae</taxon>
        <taxon>Luteolibacter</taxon>
    </lineage>
</organism>
<dbReference type="InterPro" id="IPR029068">
    <property type="entry name" value="Glyas_Bleomycin-R_OHBP_Dase"/>
</dbReference>
<protein>
    <submittedName>
        <fullName evidence="2">Glyoxalase</fullName>
    </submittedName>
</protein>
<dbReference type="InterPro" id="IPR004360">
    <property type="entry name" value="Glyas_Fos-R_dOase_dom"/>
</dbReference>
<name>A0A858RM15_9BACT</name>
<dbReference type="PANTHER" id="PTHR35006">
    <property type="entry name" value="GLYOXALASE FAMILY PROTEIN (AFU_ORTHOLOGUE AFUA_5G14830)"/>
    <property type="match status" value="1"/>
</dbReference>
<dbReference type="Gene3D" id="3.10.180.10">
    <property type="entry name" value="2,3-Dihydroxybiphenyl 1,2-Dioxygenase, domain 1"/>
    <property type="match status" value="1"/>
</dbReference>
<dbReference type="AlphaFoldDB" id="A0A858RM15"/>
<dbReference type="InterPro" id="IPR037523">
    <property type="entry name" value="VOC_core"/>
</dbReference>
<dbReference type="PROSITE" id="PS51819">
    <property type="entry name" value="VOC"/>
    <property type="match status" value="1"/>
</dbReference>
<sequence length="125" mass="14580">MKRRYDHIDLRVRSLAEARPFYEALLPVLGFRREDSSEKWLEFEFEGEGVTDYFAVTESATHQPGESRIAFWAESAAEVDRVGDLLRRIGARNIEGPGYEAEHYYAVFFEDPCGNRFELCHRSRN</sequence>
<dbReference type="RefSeq" id="WP_169455630.1">
    <property type="nucleotide sequence ID" value="NZ_CP051774.1"/>
</dbReference>